<keyword evidence="8 13" id="KW-0828">Tyrosine catabolism</keyword>
<evidence type="ECO:0000256" key="4">
    <source>
        <dbReference type="ARBA" id="ARBA00022723"/>
    </source>
</evidence>
<evidence type="ECO:0000256" key="5">
    <source>
        <dbReference type="ARBA" id="ARBA00022801"/>
    </source>
</evidence>
<reference evidence="17" key="2">
    <citation type="submission" date="2015-01" db="EMBL/GenBank/DDBJ databases">
        <title>Evolutionary Origins and Diversification of the Mycorrhizal Mutualists.</title>
        <authorList>
            <consortium name="DOE Joint Genome Institute"/>
            <consortium name="Mycorrhizal Genomics Consortium"/>
            <person name="Kohler A."/>
            <person name="Kuo A."/>
            <person name="Nagy L.G."/>
            <person name="Floudas D."/>
            <person name="Copeland A."/>
            <person name="Barry K.W."/>
            <person name="Cichocki N."/>
            <person name="Veneault-Fourrey C."/>
            <person name="LaButti K."/>
            <person name="Lindquist E.A."/>
            <person name="Lipzen A."/>
            <person name="Lundell T."/>
            <person name="Morin E."/>
            <person name="Murat C."/>
            <person name="Riley R."/>
            <person name="Ohm R."/>
            <person name="Sun H."/>
            <person name="Tunlid A."/>
            <person name="Henrissat B."/>
            <person name="Grigoriev I.V."/>
            <person name="Hibbett D.S."/>
            <person name="Martin F."/>
        </authorList>
    </citation>
    <scope>NUCLEOTIDE SEQUENCE [LARGE SCALE GENOMIC DNA]</scope>
    <source>
        <strain evidence="17">Zn</strain>
    </source>
</reference>
<feature type="binding site" evidence="12">
    <location>
        <position position="122"/>
    </location>
    <ligand>
        <name>Ca(2+)</name>
        <dbReference type="ChEBI" id="CHEBI:29108"/>
    </ligand>
</feature>
<dbReference type="PANTHER" id="PTHR43069">
    <property type="entry name" value="FUMARYLACETOACETASE"/>
    <property type="match status" value="1"/>
</dbReference>
<dbReference type="Gene3D" id="2.30.30.230">
    <property type="entry name" value="Fumarylacetoacetase, N-terminal domain"/>
    <property type="match status" value="1"/>
</dbReference>
<dbReference type="GO" id="GO:1902000">
    <property type="term" value="P:homogentisate catabolic process"/>
    <property type="evidence" value="ECO:0007669"/>
    <property type="project" value="TreeGrafter"/>
</dbReference>
<evidence type="ECO:0000256" key="8">
    <source>
        <dbReference type="ARBA" id="ARBA00022878"/>
    </source>
</evidence>
<sequence length="420" mass="46124">MGVEIYIPSGSPFTIRNIPFGVISTKANPTPRCATAIGGYAIDLGVYSSKGHLNKLSFDTSITEIFNEPTLNAFAELTHSVRRDVRNTIIQDVVDSQIEEECLIPLDQVTMHLPMHIGGYSDFYCSLEHCQNCSPMAVGATIPKNWFYTPSVYNSRVSSIIPSPHPVRRPWGVYLKDGDTPTYGASQEVDYELEMGYFVSKPVKFGSELNIAEADEHIFGFVLLNDWSSRDIQVFEMKPLGPFHGKGFGTSISTWVVTMDALASSRCAPKTIQDPPPFPHLKWPTIEDGAISINLRITLARNSQSFTMGTSNLRYLYWTPFQQITHHASAMGGLNTGDLLGTGTISGDAVDDKGNKKELGCLYEATQGGTKAVTLADGSQLKYLRDEDEIILEAWCEDADGTLILGFGECRGKLLAAVTK</sequence>
<evidence type="ECO:0000256" key="10">
    <source>
        <dbReference type="PIRSR" id="PIRSR605959-1"/>
    </source>
</evidence>
<feature type="binding site" evidence="12">
    <location>
        <position position="250"/>
    </location>
    <ligand>
        <name>Mg(2+)</name>
        <dbReference type="ChEBI" id="CHEBI:18420"/>
    </ligand>
</feature>
<dbReference type="InterPro" id="IPR005959">
    <property type="entry name" value="Fumarylacetoacetase"/>
</dbReference>
<evidence type="ECO:0000313" key="16">
    <source>
        <dbReference type="EMBL" id="KIM94735.1"/>
    </source>
</evidence>
<feature type="binding site" evidence="12">
    <location>
        <position position="246"/>
    </location>
    <ligand>
        <name>Mg(2+)</name>
        <dbReference type="ChEBI" id="CHEBI:18420"/>
    </ligand>
</feature>
<feature type="domain" description="Fumarylacetoacetase-like C-terminal" evidence="14">
    <location>
        <begin position="121"/>
        <end position="390"/>
    </location>
</feature>
<dbReference type="InterPro" id="IPR011234">
    <property type="entry name" value="Fumarylacetoacetase-like_C"/>
</dbReference>
<dbReference type="InterPro" id="IPR015377">
    <property type="entry name" value="Fumarylacetoacetase_N"/>
</dbReference>
<keyword evidence="7 12" id="KW-0460">Magnesium</keyword>
<keyword evidence="9 13" id="KW-0585">Phenylalanine catabolism</keyword>
<dbReference type="GO" id="GO:0004334">
    <property type="term" value="F:fumarylacetoacetase activity"/>
    <property type="evidence" value="ECO:0007669"/>
    <property type="project" value="UniProtKB-UniRule"/>
</dbReference>
<protein>
    <recommendedName>
        <fullName evidence="3 13">Fumarylacetoacetase</fullName>
        <ecNumber evidence="3 13">3.7.1.2</ecNumber>
    </recommendedName>
    <alternativeName>
        <fullName evidence="13">Fumarylacetoacetate hydrolase</fullName>
    </alternativeName>
</protein>
<organism evidence="16 17">
    <name type="scientific">Oidiodendron maius (strain Zn)</name>
    <dbReference type="NCBI Taxonomy" id="913774"/>
    <lineage>
        <taxon>Eukaryota</taxon>
        <taxon>Fungi</taxon>
        <taxon>Dikarya</taxon>
        <taxon>Ascomycota</taxon>
        <taxon>Pezizomycotina</taxon>
        <taxon>Leotiomycetes</taxon>
        <taxon>Leotiomycetes incertae sedis</taxon>
        <taxon>Myxotrichaceae</taxon>
        <taxon>Oidiodendron</taxon>
    </lineage>
</organism>
<dbReference type="SUPFAM" id="SSF56529">
    <property type="entry name" value="FAH"/>
    <property type="match status" value="1"/>
</dbReference>
<evidence type="ECO:0000256" key="2">
    <source>
        <dbReference type="ARBA" id="ARBA00010211"/>
    </source>
</evidence>
<dbReference type="InterPro" id="IPR036462">
    <property type="entry name" value="Fumarylacetoacetase_N_sf"/>
</dbReference>
<dbReference type="GO" id="GO:0006572">
    <property type="term" value="P:L-tyrosine catabolic process"/>
    <property type="evidence" value="ECO:0007669"/>
    <property type="project" value="UniProtKB-UniRule"/>
</dbReference>
<evidence type="ECO:0000256" key="12">
    <source>
        <dbReference type="PIRSR" id="PIRSR605959-3"/>
    </source>
</evidence>
<evidence type="ECO:0000313" key="17">
    <source>
        <dbReference type="Proteomes" id="UP000054321"/>
    </source>
</evidence>
<feature type="binding site" evidence="12">
    <location>
        <position position="194"/>
    </location>
    <ligand>
        <name>Ca(2+)</name>
        <dbReference type="ChEBI" id="CHEBI:29108"/>
    </ligand>
</feature>
<keyword evidence="4 12" id="KW-0479">Metal-binding</keyword>
<comment type="similarity">
    <text evidence="2 13">Belongs to the FAH family.</text>
</comment>
<accession>A0A0C3GF37</accession>
<dbReference type="PANTHER" id="PTHR43069:SF2">
    <property type="entry name" value="FUMARYLACETOACETASE"/>
    <property type="match status" value="1"/>
</dbReference>
<dbReference type="EC" id="3.7.1.2" evidence="3 13"/>
<evidence type="ECO:0000259" key="14">
    <source>
        <dbReference type="Pfam" id="PF01557"/>
    </source>
</evidence>
<comment type="cofactor">
    <cofactor evidence="13">
        <name>Mg(2+)</name>
        <dbReference type="ChEBI" id="CHEBI:18420"/>
    </cofactor>
    <cofactor evidence="13">
        <name>Ca(2+)</name>
        <dbReference type="ChEBI" id="CHEBI:29108"/>
    </cofactor>
</comment>
<keyword evidence="17" id="KW-1185">Reference proteome</keyword>
<evidence type="ECO:0000256" key="9">
    <source>
        <dbReference type="ARBA" id="ARBA00023232"/>
    </source>
</evidence>
<dbReference type="GO" id="GO:0006559">
    <property type="term" value="P:L-phenylalanine catabolic process"/>
    <property type="evidence" value="ECO:0007669"/>
    <property type="project" value="UniProtKB-UniRule"/>
</dbReference>
<feature type="binding site" evidence="11">
    <location>
        <position position="344"/>
    </location>
    <ligand>
        <name>substrate</name>
    </ligand>
</feature>
<gene>
    <name evidence="16" type="ORF">OIDMADRAFT_45655</name>
</gene>
<dbReference type="HOGENOM" id="CLU_026207_2_0_1"/>
<feature type="binding site" evidence="12">
    <location>
        <position position="226"/>
    </location>
    <ligand>
        <name>Mg(2+)</name>
        <dbReference type="ChEBI" id="CHEBI:18420"/>
    </ligand>
</feature>
<evidence type="ECO:0000259" key="15">
    <source>
        <dbReference type="Pfam" id="PF09298"/>
    </source>
</evidence>
<name>A0A0C3GF37_OIDMZ</name>
<feature type="binding site" evidence="12">
    <location>
        <position position="226"/>
    </location>
    <ligand>
        <name>Ca(2+)</name>
        <dbReference type="ChEBI" id="CHEBI:29108"/>
    </ligand>
</feature>
<feature type="domain" description="Fumarylacetoacetase N-terminal" evidence="15">
    <location>
        <begin position="17"/>
        <end position="114"/>
    </location>
</feature>
<feature type="binding site" evidence="11">
    <location>
        <position position="124"/>
    </location>
    <ligand>
        <name>substrate</name>
    </ligand>
</feature>
<evidence type="ECO:0000256" key="6">
    <source>
        <dbReference type="ARBA" id="ARBA00022837"/>
    </source>
</evidence>
<evidence type="ECO:0000256" key="3">
    <source>
        <dbReference type="ARBA" id="ARBA00012094"/>
    </source>
</evidence>
<dbReference type="UniPathway" id="UPA00139">
    <property type="reaction ID" value="UER00341"/>
</dbReference>
<comment type="catalytic activity">
    <reaction evidence="13">
        <text>4-fumarylacetoacetate + H2O = acetoacetate + fumarate + H(+)</text>
        <dbReference type="Rhea" id="RHEA:10244"/>
        <dbReference type="ChEBI" id="CHEBI:13705"/>
        <dbReference type="ChEBI" id="CHEBI:15377"/>
        <dbReference type="ChEBI" id="CHEBI:15378"/>
        <dbReference type="ChEBI" id="CHEBI:18034"/>
        <dbReference type="ChEBI" id="CHEBI:29806"/>
        <dbReference type="EC" id="3.7.1.2"/>
    </reaction>
</comment>
<dbReference type="OrthoDB" id="9971669at2759"/>
<dbReference type="AlphaFoldDB" id="A0A0C3GF37"/>
<dbReference type="Pfam" id="PF09298">
    <property type="entry name" value="FAA_hydrolase_N"/>
    <property type="match status" value="1"/>
</dbReference>
<keyword evidence="6 12" id="KW-0106">Calcium</keyword>
<dbReference type="Gene3D" id="3.90.850.10">
    <property type="entry name" value="Fumarylacetoacetase-like, C-terminal domain"/>
    <property type="match status" value="1"/>
</dbReference>
<dbReference type="Proteomes" id="UP000054321">
    <property type="component" value="Unassembled WGS sequence"/>
</dbReference>
<feature type="active site" description="Proton acceptor" evidence="10">
    <location>
        <position position="129"/>
    </location>
</feature>
<dbReference type="EMBL" id="KN832889">
    <property type="protein sequence ID" value="KIM94735.1"/>
    <property type="molecule type" value="Genomic_DNA"/>
</dbReference>
<comment type="pathway">
    <text evidence="1 13">Amino-acid degradation; L-phenylalanine degradation; acetoacetate and fumarate from L-phenylalanine: step 6/6.</text>
</comment>
<dbReference type="InterPro" id="IPR036663">
    <property type="entry name" value="Fumarylacetoacetase_C_sf"/>
</dbReference>
<evidence type="ECO:0000256" key="11">
    <source>
        <dbReference type="PIRSR" id="PIRSR605959-2"/>
    </source>
</evidence>
<dbReference type="Pfam" id="PF01557">
    <property type="entry name" value="FAA_hydrolase"/>
    <property type="match status" value="1"/>
</dbReference>
<evidence type="ECO:0000256" key="13">
    <source>
        <dbReference type="RuleBase" id="RU366008"/>
    </source>
</evidence>
<proteinExistence type="inferred from homology"/>
<evidence type="ECO:0000256" key="1">
    <source>
        <dbReference type="ARBA" id="ARBA00004782"/>
    </source>
</evidence>
<feature type="binding site" evidence="11">
    <location>
        <position position="233"/>
    </location>
    <ligand>
        <name>substrate</name>
    </ligand>
</feature>
<dbReference type="SUPFAM" id="SSF63433">
    <property type="entry name" value="Fumarylacetoacetate hydrolase, FAH, N-terminal domain"/>
    <property type="match status" value="1"/>
</dbReference>
<dbReference type="STRING" id="913774.A0A0C3GF37"/>
<reference evidence="16 17" key="1">
    <citation type="submission" date="2014-04" db="EMBL/GenBank/DDBJ databases">
        <authorList>
            <consortium name="DOE Joint Genome Institute"/>
            <person name="Kuo A."/>
            <person name="Martino E."/>
            <person name="Perotto S."/>
            <person name="Kohler A."/>
            <person name="Nagy L.G."/>
            <person name="Floudas D."/>
            <person name="Copeland A."/>
            <person name="Barry K.W."/>
            <person name="Cichocki N."/>
            <person name="Veneault-Fourrey C."/>
            <person name="LaButti K."/>
            <person name="Lindquist E.A."/>
            <person name="Lipzen A."/>
            <person name="Lundell T."/>
            <person name="Morin E."/>
            <person name="Murat C."/>
            <person name="Sun H."/>
            <person name="Tunlid A."/>
            <person name="Henrissat B."/>
            <person name="Grigoriev I.V."/>
            <person name="Hibbett D.S."/>
            <person name="Martin F."/>
            <person name="Nordberg H.P."/>
            <person name="Cantor M.N."/>
            <person name="Hua S.X."/>
        </authorList>
    </citation>
    <scope>NUCLEOTIDE SEQUENCE [LARGE SCALE GENOMIC DNA]</scope>
    <source>
        <strain evidence="16 17">Zn</strain>
    </source>
</reference>
<dbReference type="InParanoid" id="A0A0C3GF37"/>
<dbReference type="GO" id="GO:0046872">
    <property type="term" value="F:metal ion binding"/>
    <property type="evidence" value="ECO:0007669"/>
    <property type="project" value="UniProtKB-UniRule"/>
</dbReference>
<evidence type="ECO:0000256" key="7">
    <source>
        <dbReference type="ARBA" id="ARBA00022842"/>
    </source>
</evidence>
<keyword evidence="5 13" id="KW-0378">Hydrolase</keyword>
<feature type="binding site" evidence="12">
    <location>
        <position position="192"/>
    </location>
    <ligand>
        <name>Ca(2+)</name>
        <dbReference type="ChEBI" id="CHEBI:29108"/>
    </ligand>
</feature>